<organism evidence="14 15">
    <name type="scientific">Serratia fonticola</name>
    <dbReference type="NCBI Taxonomy" id="47917"/>
    <lineage>
        <taxon>Bacteria</taxon>
        <taxon>Pseudomonadati</taxon>
        <taxon>Pseudomonadota</taxon>
        <taxon>Gammaproteobacteria</taxon>
        <taxon>Enterobacterales</taxon>
        <taxon>Yersiniaceae</taxon>
        <taxon>Serratia</taxon>
    </lineage>
</organism>
<evidence type="ECO:0000313" key="14">
    <source>
        <dbReference type="EMBL" id="VEI65547.1"/>
    </source>
</evidence>
<dbReference type="GO" id="GO:0009229">
    <property type="term" value="P:thiamine diphosphate biosynthetic process"/>
    <property type="evidence" value="ECO:0007669"/>
    <property type="project" value="UniProtKB-UniRule"/>
</dbReference>
<evidence type="ECO:0000256" key="9">
    <source>
        <dbReference type="ARBA" id="ARBA00023157"/>
    </source>
</evidence>
<dbReference type="PANTHER" id="PTHR43209">
    <property type="entry name" value="TRNA SULFURTRANSFERASE"/>
    <property type="match status" value="1"/>
</dbReference>
<dbReference type="InterPro" id="IPR014729">
    <property type="entry name" value="Rossmann-like_a/b/a_fold"/>
</dbReference>
<comment type="subcellular location">
    <subcellularLocation>
        <location evidence="1 11">Cytoplasm</location>
    </subcellularLocation>
</comment>
<comment type="catalytic activity">
    <reaction evidence="11">
        <text>[ThiI sulfur-carrier protein]-S-sulfanyl-L-cysteine + a uridine in tRNA + 2 reduced [2Fe-2S]-[ferredoxin] + ATP + H(+) = [ThiI sulfur-carrier protein]-L-cysteine + a 4-thiouridine in tRNA + 2 oxidized [2Fe-2S]-[ferredoxin] + AMP + diphosphate</text>
        <dbReference type="Rhea" id="RHEA:24176"/>
        <dbReference type="Rhea" id="RHEA-COMP:10000"/>
        <dbReference type="Rhea" id="RHEA-COMP:10001"/>
        <dbReference type="Rhea" id="RHEA-COMP:13337"/>
        <dbReference type="Rhea" id="RHEA-COMP:13338"/>
        <dbReference type="Rhea" id="RHEA-COMP:13339"/>
        <dbReference type="Rhea" id="RHEA-COMP:13340"/>
        <dbReference type="ChEBI" id="CHEBI:15378"/>
        <dbReference type="ChEBI" id="CHEBI:29950"/>
        <dbReference type="ChEBI" id="CHEBI:30616"/>
        <dbReference type="ChEBI" id="CHEBI:33019"/>
        <dbReference type="ChEBI" id="CHEBI:33737"/>
        <dbReference type="ChEBI" id="CHEBI:33738"/>
        <dbReference type="ChEBI" id="CHEBI:61963"/>
        <dbReference type="ChEBI" id="CHEBI:65315"/>
        <dbReference type="ChEBI" id="CHEBI:136798"/>
        <dbReference type="ChEBI" id="CHEBI:456215"/>
        <dbReference type="EC" id="2.8.1.4"/>
    </reaction>
</comment>
<evidence type="ECO:0000259" key="12">
    <source>
        <dbReference type="PROSITE" id="PS50206"/>
    </source>
</evidence>
<dbReference type="NCBIfam" id="TIGR00342">
    <property type="entry name" value="tRNA uracil 4-sulfurtransferase ThiI"/>
    <property type="match status" value="1"/>
</dbReference>
<comment type="pathway">
    <text evidence="11">Cofactor biosynthesis; thiamine diphosphate biosynthesis.</text>
</comment>
<keyword evidence="10 11" id="KW-0676">Redox-active center</keyword>
<evidence type="ECO:0000256" key="11">
    <source>
        <dbReference type="HAMAP-Rule" id="MF_00021"/>
    </source>
</evidence>
<evidence type="ECO:0000256" key="5">
    <source>
        <dbReference type="ARBA" id="ARBA00022741"/>
    </source>
</evidence>
<dbReference type="InterPro" id="IPR036873">
    <property type="entry name" value="Rhodanese-like_dom_sf"/>
</dbReference>
<keyword evidence="3 11" id="KW-0820">tRNA-binding</keyword>
<dbReference type="Proteomes" id="UP000270487">
    <property type="component" value="Chromosome"/>
</dbReference>
<comment type="function">
    <text evidence="11">Catalyzes the ATP-dependent transfer of a sulfur to tRNA to produce 4-thiouridine in position 8 of tRNAs, which functions as a near-UV photosensor. Also catalyzes the transfer of sulfur to the sulfur carrier protein ThiS, forming ThiS-thiocarboxylate. This is a step in the synthesis of thiazole, in the thiamine biosynthesis pathway. The sulfur is donated as persulfide by IscS.</text>
</comment>
<evidence type="ECO:0000313" key="15">
    <source>
        <dbReference type="Proteomes" id="UP000270487"/>
    </source>
</evidence>
<dbReference type="SUPFAM" id="SSF143437">
    <property type="entry name" value="THUMP domain-like"/>
    <property type="match status" value="1"/>
</dbReference>
<dbReference type="GO" id="GO:0005524">
    <property type="term" value="F:ATP binding"/>
    <property type="evidence" value="ECO:0007669"/>
    <property type="project" value="UniProtKB-UniRule"/>
</dbReference>
<comment type="caution">
    <text evidence="11">Lacks conserved residue(s) required for the propagation of feature annotation.</text>
</comment>
<evidence type="ECO:0000259" key="13">
    <source>
        <dbReference type="PROSITE" id="PS51165"/>
    </source>
</evidence>
<dbReference type="AlphaFoldDB" id="A0A3S5AKG4"/>
<dbReference type="SUPFAM" id="SSF52402">
    <property type="entry name" value="Adenine nucleotide alpha hydrolases-like"/>
    <property type="match status" value="1"/>
</dbReference>
<accession>A0A3S5AKG4</accession>
<dbReference type="FunFam" id="3.40.50.620:FF:000029">
    <property type="entry name" value="tRNA sulfurtransferase"/>
    <property type="match status" value="1"/>
</dbReference>
<keyword evidence="9 11" id="KW-1015">Disulfide bond</keyword>
<dbReference type="InterPro" id="IPR049962">
    <property type="entry name" value="THUMP_ThiI"/>
</dbReference>
<dbReference type="FunFam" id="3.30.2130.30:FF:000002">
    <property type="entry name" value="tRNA sulfurtransferase"/>
    <property type="match status" value="1"/>
</dbReference>
<keyword evidence="4 11" id="KW-0808">Transferase</keyword>
<evidence type="ECO:0000256" key="3">
    <source>
        <dbReference type="ARBA" id="ARBA00022555"/>
    </source>
</evidence>
<dbReference type="GO" id="GO:0004810">
    <property type="term" value="F:CCA tRNA nucleotidyltransferase activity"/>
    <property type="evidence" value="ECO:0007669"/>
    <property type="project" value="InterPro"/>
</dbReference>
<dbReference type="SMART" id="SM00981">
    <property type="entry name" value="THUMP"/>
    <property type="match status" value="1"/>
</dbReference>
<dbReference type="GO" id="GO:0052837">
    <property type="term" value="P:thiazole biosynthetic process"/>
    <property type="evidence" value="ECO:0007669"/>
    <property type="project" value="InterPro"/>
</dbReference>
<gene>
    <name evidence="11 14" type="primary">thiI</name>
    <name evidence="14" type="ORF">NCTC13193_01334</name>
</gene>
<feature type="domain" description="Rhodanese" evidence="12">
    <location>
        <begin position="475"/>
        <end position="551"/>
    </location>
</feature>
<dbReference type="Gene3D" id="3.40.250.10">
    <property type="entry name" value="Rhodanese-like domain"/>
    <property type="match status" value="1"/>
</dbReference>
<dbReference type="GO" id="GO:0005829">
    <property type="term" value="C:cytosol"/>
    <property type="evidence" value="ECO:0007669"/>
    <property type="project" value="TreeGrafter"/>
</dbReference>
<dbReference type="GO" id="GO:0009228">
    <property type="term" value="P:thiamine biosynthetic process"/>
    <property type="evidence" value="ECO:0007669"/>
    <property type="project" value="UniProtKB-KW"/>
</dbReference>
<dbReference type="Gene3D" id="3.40.50.620">
    <property type="entry name" value="HUPs"/>
    <property type="match status" value="1"/>
</dbReference>
<dbReference type="Pfam" id="PF02568">
    <property type="entry name" value="ThiI"/>
    <property type="match status" value="1"/>
</dbReference>
<keyword evidence="6 11" id="KW-0067">ATP-binding</keyword>
<dbReference type="Pfam" id="PF22025">
    <property type="entry name" value="ThiI_fer"/>
    <property type="match status" value="1"/>
</dbReference>
<dbReference type="GO" id="GO:0002937">
    <property type="term" value="P:tRNA 4-thiouridine biosynthesis"/>
    <property type="evidence" value="ECO:0007669"/>
    <property type="project" value="TreeGrafter"/>
</dbReference>
<dbReference type="CDD" id="cd00158">
    <property type="entry name" value="RHOD"/>
    <property type="match status" value="1"/>
</dbReference>
<feature type="domain" description="THUMP" evidence="13">
    <location>
        <begin position="132"/>
        <end position="236"/>
    </location>
</feature>
<evidence type="ECO:0000256" key="2">
    <source>
        <dbReference type="ARBA" id="ARBA00022490"/>
    </source>
</evidence>
<sequence>MARLCGFVHGTRADSDILRAQIRLIKARPARDFINLIAIVYLIALQWQLTAAAEPHRAEVLPHFHQTIKTAMKFIIKLFPEITIKSQSVRLRFIKILTTNIRNVLKQYDETLAVVRHWDFIEVRAKNEDQRPVIADALTRIPGIHHILEVEDRAYTDVHHIFEQTLETYRDQLEGKTFCVRVKRRGKHEFSSQDVERYVGGGLNQHIESARVKLSRPQVTVNLEIDDDKLMLVKARREGIGGYPIGTQEDVLSLISGGFDSGVSSYMLMRRGCRVHYCFFNLGGAAHEIGVKQVAYYLWKRFGSSHKVRFVAIDFEPVVGEILEKVDDGQMGVVLKRMMVRAASQVAERYGVQALVTGEALGQVSSQTLTNLRLIDNASDTLILRPLISHDKEHIINVAREIGTEDFAKTMPEYCGVISKSPTVKAIKTRIEEEEGHFDFEILDRVVREARNVDIRTIAEETSQQVAEVETVAEFSADEVILDIRSVDEQEEKPLQLAQVEVKLLPFYKLGTQFADLDQSKTYLLYCERGVMSRLQALYLLEQGYANVKVYRP</sequence>
<evidence type="ECO:0000256" key="7">
    <source>
        <dbReference type="ARBA" id="ARBA00022884"/>
    </source>
</evidence>
<dbReference type="FunFam" id="3.40.250.10:FF:000003">
    <property type="entry name" value="tRNA sulfurtransferase"/>
    <property type="match status" value="1"/>
</dbReference>
<feature type="disulfide bond" description="Redox-active" evidence="11">
    <location>
        <begin position="415"/>
        <end position="527"/>
    </location>
</feature>
<dbReference type="PROSITE" id="PS51165">
    <property type="entry name" value="THUMP"/>
    <property type="match status" value="1"/>
</dbReference>
<name>A0A3S5AKG4_SERFO</name>
<dbReference type="HAMAP" id="MF_00021">
    <property type="entry name" value="ThiI"/>
    <property type="match status" value="1"/>
</dbReference>
<dbReference type="GO" id="GO:0140741">
    <property type="term" value="F:tRNA-uracil-4 sulfurtransferase activity"/>
    <property type="evidence" value="ECO:0007669"/>
    <property type="project" value="UniProtKB-EC"/>
</dbReference>
<dbReference type="InterPro" id="IPR001763">
    <property type="entry name" value="Rhodanese-like_dom"/>
</dbReference>
<evidence type="ECO:0000256" key="6">
    <source>
        <dbReference type="ARBA" id="ARBA00022840"/>
    </source>
</evidence>
<evidence type="ECO:0000256" key="8">
    <source>
        <dbReference type="ARBA" id="ARBA00022977"/>
    </source>
</evidence>
<proteinExistence type="inferred from homology"/>
<dbReference type="InterPro" id="IPR004114">
    <property type="entry name" value="THUMP_dom"/>
</dbReference>
<keyword evidence="7 11" id="KW-0694">RNA-binding</keyword>
<dbReference type="EMBL" id="LR134492">
    <property type="protein sequence ID" value="VEI65547.1"/>
    <property type="molecule type" value="Genomic_DNA"/>
</dbReference>
<evidence type="ECO:0000256" key="10">
    <source>
        <dbReference type="ARBA" id="ARBA00023284"/>
    </source>
</evidence>
<feature type="binding site" evidence="11">
    <location>
        <position position="336"/>
    </location>
    <ligand>
        <name>ATP</name>
        <dbReference type="ChEBI" id="CHEBI:30616"/>
    </ligand>
</feature>
<feature type="active site" description="Cysteine persulfide intermediate" evidence="11">
    <location>
        <position position="527"/>
    </location>
</feature>
<dbReference type="CDD" id="cd01712">
    <property type="entry name" value="PPase_ThiI"/>
    <property type="match status" value="1"/>
</dbReference>
<dbReference type="InterPro" id="IPR054173">
    <property type="entry name" value="ThiI_fer"/>
</dbReference>
<dbReference type="InterPro" id="IPR026340">
    <property type="entry name" value="THII_Thiazole_biosynth_dom"/>
</dbReference>
<keyword evidence="5 11" id="KW-0547">Nucleotide-binding</keyword>
<comment type="catalytic activity">
    <reaction evidence="11">
        <text>[ThiS sulfur-carrier protein]-C-terminal Gly-Gly-AMP + S-sulfanyl-L-cysteinyl-[cysteine desulfurase] + AH2 = [ThiS sulfur-carrier protein]-C-terminal-Gly-aminoethanethioate + L-cysteinyl-[cysteine desulfurase] + A + AMP + 2 H(+)</text>
        <dbReference type="Rhea" id="RHEA:43340"/>
        <dbReference type="Rhea" id="RHEA-COMP:12157"/>
        <dbReference type="Rhea" id="RHEA-COMP:12158"/>
        <dbReference type="Rhea" id="RHEA-COMP:12910"/>
        <dbReference type="Rhea" id="RHEA-COMP:19908"/>
        <dbReference type="ChEBI" id="CHEBI:13193"/>
        <dbReference type="ChEBI" id="CHEBI:15378"/>
        <dbReference type="ChEBI" id="CHEBI:17499"/>
        <dbReference type="ChEBI" id="CHEBI:29950"/>
        <dbReference type="ChEBI" id="CHEBI:61963"/>
        <dbReference type="ChEBI" id="CHEBI:90618"/>
        <dbReference type="ChEBI" id="CHEBI:232372"/>
        <dbReference type="ChEBI" id="CHEBI:456215"/>
    </reaction>
</comment>
<dbReference type="PROSITE" id="PS50206">
    <property type="entry name" value="RHODANESE_3"/>
    <property type="match status" value="1"/>
</dbReference>
<dbReference type="Gene3D" id="3.30.2130.30">
    <property type="match status" value="1"/>
</dbReference>
<evidence type="ECO:0000256" key="1">
    <source>
        <dbReference type="ARBA" id="ARBA00004496"/>
    </source>
</evidence>
<evidence type="ECO:0000256" key="4">
    <source>
        <dbReference type="ARBA" id="ARBA00022679"/>
    </source>
</evidence>
<reference evidence="14 15" key="1">
    <citation type="submission" date="2018-12" db="EMBL/GenBank/DDBJ databases">
        <authorList>
            <consortium name="Pathogen Informatics"/>
        </authorList>
    </citation>
    <scope>NUCLEOTIDE SEQUENCE [LARGE SCALE GENOMIC DNA]</scope>
    <source>
        <strain evidence="14 15">NCTC13193</strain>
    </source>
</reference>
<dbReference type="PANTHER" id="PTHR43209:SF1">
    <property type="entry name" value="TRNA SULFURTRANSFERASE"/>
    <property type="match status" value="1"/>
</dbReference>
<dbReference type="NCBIfam" id="TIGR04271">
    <property type="entry name" value="ThiI_C_thiazole"/>
    <property type="match status" value="1"/>
</dbReference>
<dbReference type="InterPro" id="IPR020536">
    <property type="entry name" value="ThiI_AANH"/>
</dbReference>
<dbReference type="EC" id="2.8.1.4" evidence="11"/>
<keyword evidence="2 11" id="KW-0963">Cytoplasm</keyword>
<dbReference type="CDD" id="cd11716">
    <property type="entry name" value="THUMP_ThiI"/>
    <property type="match status" value="1"/>
</dbReference>
<feature type="binding site" evidence="11">
    <location>
        <position position="367"/>
    </location>
    <ligand>
        <name>ATP</name>
        <dbReference type="ChEBI" id="CHEBI:30616"/>
    </ligand>
</feature>
<dbReference type="InterPro" id="IPR050102">
    <property type="entry name" value="tRNA_sulfurtransferase_ThiI"/>
</dbReference>
<dbReference type="InterPro" id="IPR049961">
    <property type="entry name" value="ThiI_N"/>
</dbReference>
<dbReference type="Pfam" id="PF02926">
    <property type="entry name" value="THUMP"/>
    <property type="match status" value="1"/>
</dbReference>
<dbReference type="SUPFAM" id="SSF52821">
    <property type="entry name" value="Rhodanese/Cell cycle control phosphatase"/>
    <property type="match status" value="1"/>
</dbReference>
<feature type="binding site" evidence="11">
    <location>
        <begin position="254"/>
        <end position="255"/>
    </location>
    <ligand>
        <name>ATP</name>
        <dbReference type="ChEBI" id="CHEBI:30616"/>
    </ligand>
</feature>
<dbReference type="InterPro" id="IPR003720">
    <property type="entry name" value="tRNA_STrfase"/>
</dbReference>
<protein>
    <recommendedName>
        <fullName evidence="11">tRNA sulfurtransferase</fullName>
        <ecNumber evidence="11">2.8.1.4</ecNumber>
    </recommendedName>
    <alternativeName>
        <fullName evidence="11">Sulfur carrier protein ThiS sulfurtransferase</fullName>
    </alternativeName>
    <alternativeName>
        <fullName evidence="11">Thiamine biosynthesis protein ThiI</fullName>
    </alternativeName>
    <alternativeName>
        <fullName evidence="11">tRNA 4-thiouridine synthase</fullName>
    </alternativeName>
</protein>
<dbReference type="UniPathway" id="UPA00060"/>
<keyword evidence="8 11" id="KW-0784">Thiamine biosynthesis</keyword>
<feature type="binding site" evidence="11">
    <location>
        <position position="358"/>
    </location>
    <ligand>
        <name>ATP</name>
        <dbReference type="ChEBI" id="CHEBI:30616"/>
    </ligand>
</feature>
<comment type="similarity">
    <text evidence="11">Belongs to the ThiI family.</text>
</comment>
<dbReference type="GO" id="GO:0000049">
    <property type="term" value="F:tRNA binding"/>
    <property type="evidence" value="ECO:0007669"/>
    <property type="project" value="UniProtKB-UniRule"/>
</dbReference>